<protein>
    <submittedName>
        <fullName evidence="9">G10317 protein</fullName>
    </submittedName>
</protein>
<dbReference type="InterPro" id="IPR001005">
    <property type="entry name" value="SANT/Myb"/>
</dbReference>
<comment type="caution">
    <text evidence="9">The sequence shown here is derived from an EMBL/GenBank/DDBJ whole genome shotgun (WGS) entry which is preliminary data.</text>
</comment>
<name>A0ABP1G5G7_9CHLO</name>
<dbReference type="NCBIfam" id="TIGR01557">
    <property type="entry name" value="myb_SHAQKYF"/>
    <property type="match status" value="1"/>
</dbReference>
<organism evidence="9 10">
    <name type="scientific">Coccomyxa viridis</name>
    <dbReference type="NCBI Taxonomy" id="1274662"/>
    <lineage>
        <taxon>Eukaryota</taxon>
        <taxon>Viridiplantae</taxon>
        <taxon>Chlorophyta</taxon>
        <taxon>core chlorophytes</taxon>
        <taxon>Trebouxiophyceae</taxon>
        <taxon>Trebouxiophyceae incertae sedis</taxon>
        <taxon>Coccomyxaceae</taxon>
        <taxon>Coccomyxa</taxon>
    </lineage>
</organism>
<keyword evidence="3" id="KW-0804">Transcription</keyword>
<dbReference type="PANTHER" id="PTHR12802">
    <property type="entry name" value="SWI/SNF COMPLEX-RELATED"/>
    <property type="match status" value="1"/>
</dbReference>
<keyword evidence="2" id="KW-0238">DNA-binding</keyword>
<dbReference type="SUPFAM" id="SSF46689">
    <property type="entry name" value="Homeodomain-like"/>
    <property type="match status" value="1"/>
</dbReference>
<dbReference type="Gene3D" id="1.10.10.60">
    <property type="entry name" value="Homeodomain-like"/>
    <property type="match status" value="1"/>
</dbReference>
<evidence type="ECO:0000256" key="2">
    <source>
        <dbReference type="ARBA" id="ARBA00023125"/>
    </source>
</evidence>
<feature type="region of interest" description="Disordered" evidence="5">
    <location>
        <begin position="272"/>
        <end position="311"/>
    </location>
</feature>
<dbReference type="CDD" id="cd00167">
    <property type="entry name" value="SANT"/>
    <property type="match status" value="1"/>
</dbReference>
<evidence type="ECO:0000256" key="3">
    <source>
        <dbReference type="ARBA" id="ARBA00023163"/>
    </source>
</evidence>
<feature type="compositionally biased region" description="Polar residues" evidence="5">
    <location>
        <begin position="276"/>
        <end position="311"/>
    </location>
</feature>
<proteinExistence type="predicted"/>
<sequence>MPGACIRSAYKALSNCCGDPSESRKDPRDVFLTPLEGEIRFWGLEREHQNRGDREKWSDEEHARFVEAIDKFGRDWGKIVAHIGTRTVAQVRSHAQKFFLKLEKAGKADVVPPPRPKKRAAKPYPVQSEKSEERRKSKRFRGSSSAMSSPSETQDATVGPSVTGTASGRASPRSFQTSFPSGRPMRAARLARAAINAETSADLEGDGSNVASAHESNAESSGGPSANDNTGLSQSELDLIPSEGTKQGNSSAPDYNKLFTVVGSVFTSGDEAAHQQMMQQLEPSQRQGSHPELSTASSFTPTLDTPDSLNEALTSLPPWQVPLLTGIGLHARETLAAMMNKLTGDLRNTQPSEQPQASQQAGSRCSMRSGPPMPGTPQPHAGPACQSPQPARPGADLDHAPSLALIPSSKSLAVPASLTDEVLPTLQPLPGSQGTALLQPLASPYGAADLQSQPYSDDMEPLQNSDSLQNSSTITLADVQHFLPCPSPPKQAMELPLDLDDAGQGSIAEQLLVNPNPQCMDDELSLDAGPSGGAGLGMPKQALGETSEMTPLDDCLAQLTSETAPSLRIPGTDDFLDSWKISGNDPVWQSLDLKASSSGVPFCLKADDSTTFGF</sequence>
<evidence type="ECO:0000313" key="10">
    <source>
        <dbReference type="Proteomes" id="UP001497392"/>
    </source>
</evidence>
<keyword evidence="10" id="KW-1185">Reference proteome</keyword>
<feature type="compositionally biased region" description="Low complexity" evidence="5">
    <location>
        <begin position="350"/>
        <end position="361"/>
    </location>
</feature>
<gene>
    <name evidence="9" type="primary">g10317</name>
    <name evidence="9" type="ORF">VP750_LOCUS9273</name>
</gene>
<dbReference type="PROSITE" id="PS50090">
    <property type="entry name" value="MYB_LIKE"/>
    <property type="match status" value="1"/>
</dbReference>
<evidence type="ECO:0000256" key="1">
    <source>
        <dbReference type="ARBA" id="ARBA00023015"/>
    </source>
</evidence>
<evidence type="ECO:0000256" key="4">
    <source>
        <dbReference type="ARBA" id="ARBA00023242"/>
    </source>
</evidence>
<feature type="domain" description="HTH myb-type" evidence="8">
    <location>
        <begin position="54"/>
        <end position="103"/>
    </location>
</feature>
<feature type="region of interest" description="Disordered" evidence="5">
    <location>
        <begin position="345"/>
        <end position="401"/>
    </location>
</feature>
<evidence type="ECO:0000259" key="8">
    <source>
        <dbReference type="PROSITE" id="PS51294"/>
    </source>
</evidence>
<dbReference type="PROSITE" id="PS51293">
    <property type="entry name" value="SANT"/>
    <property type="match status" value="1"/>
</dbReference>
<dbReference type="EMBL" id="CAXHTA020000017">
    <property type="protein sequence ID" value="CAL5227367.1"/>
    <property type="molecule type" value="Genomic_DNA"/>
</dbReference>
<accession>A0ABP1G5G7</accession>
<evidence type="ECO:0000313" key="9">
    <source>
        <dbReference type="EMBL" id="CAL5227367.1"/>
    </source>
</evidence>
<reference evidence="9 10" key="1">
    <citation type="submission" date="2024-06" db="EMBL/GenBank/DDBJ databases">
        <authorList>
            <person name="Kraege A."/>
            <person name="Thomma B."/>
        </authorList>
    </citation>
    <scope>NUCLEOTIDE SEQUENCE [LARGE SCALE GENOMIC DNA]</scope>
</reference>
<evidence type="ECO:0000259" key="7">
    <source>
        <dbReference type="PROSITE" id="PS51293"/>
    </source>
</evidence>
<dbReference type="Pfam" id="PF00249">
    <property type="entry name" value="Myb_DNA-binding"/>
    <property type="match status" value="1"/>
</dbReference>
<keyword evidence="4" id="KW-0539">Nucleus</keyword>
<feature type="domain" description="SANT" evidence="7">
    <location>
        <begin position="52"/>
        <end position="103"/>
    </location>
</feature>
<evidence type="ECO:0000259" key="6">
    <source>
        <dbReference type="PROSITE" id="PS50090"/>
    </source>
</evidence>
<feature type="region of interest" description="Disordered" evidence="5">
    <location>
        <begin position="200"/>
        <end position="235"/>
    </location>
</feature>
<dbReference type="InterPro" id="IPR017930">
    <property type="entry name" value="Myb_dom"/>
</dbReference>
<feature type="domain" description="Myb-like" evidence="6">
    <location>
        <begin position="49"/>
        <end position="99"/>
    </location>
</feature>
<dbReference type="PROSITE" id="PS51294">
    <property type="entry name" value="HTH_MYB"/>
    <property type="match status" value="1"/>
</dbReference>
<dbReference type="InterPro" id="IPR017884">
    <property type="entry name" value="SANT_dom"/>
</dbReference>
<dbReference type="Proteomes" id="UP001497392">
    <property type="component" value="Unassembled WGS sequence"/>
</dbReference>
<feature type="compositionally biased region" description="Polar residues" evidence="5">
    <location>
        <begin position="209"/>
        <end position="235"/>
    </location>
</feature>
<keyword evidence="1" id="KW-0805">Transcription regulation</keyword>
<dbReference type="InterPro" id="IPR006447">
    <property type="entry name" value="Myb_dom_plants"/>
</dbReference>
<evidence type="ECO:0000256" key="5">
    <source>
        <dbReference type="SAM" id="MobiDB-lite"/>
    </source>
</evidence>
<dbReference type="InterPro" id="IPR009057">
    <property type="entry name" value="Homeodomain-like_sf"/>
</dbReference>
<feature type="compositionally biased region" description="Polar residues" evidence="5">
    <location>
        <begin position="146"/>
        <end position="180"/>
    </location>
</feature>
<feature type="region of interest" description="Disordered" evidence="5">
    <location>
        <begin position="108"/>
        <end position="184"/>
    </location>
</feature>
<dbReference type="SMART" id="SM00717">
    <property type="entry name" value="SANT"/>
    <property type="match status" value="1"/>
</dbReference>